<comment type="caution">
    <text evidence="8">The sequence shown here is derived from an EMBL/GenBank/DDBJ whole genome shotgun (WGS) entry which is preliminary data.</text>
</comment>
<evidence type="ECO:0000256" key="1">
    <source>
        <dbReference type="ARBA" id="ARBA00004141"/>
    </source>
</evidence>
<dbReference type="InterPro" id="IPR052816">
    <property type="entry name" value="Peroxisomal_Membrane_PEX28-32"/>
</dbReference>
<dbReference type="GO" id="GO:0007031">
    <property type="term" value="P:peroxisome organization"/>
    <property type="evidence" value="ECO:0007669"/>
    <property type="project" value="TreeGrafter"/>
</dbReference>
<protein>
    <recommendedName>
        <fullName evidence="7">TECPR1-like DysF domain-containing protein</fullName>
    </recommendedName>
</protein>
<evidence type="ECO:0000256" key="2">
    <source>
        <dbReference type="ARBA" id="ARBA00022692"/>
    </source>
</evidence>
<keyword evidence="2 6" id="KW-0812">Transmembrane</keyword>
<feature type="region of interest" description="Disordered" evidence="5">
    <location>
        <begin position="363"/>
        <end position="385"/>
    </location>
</feature>
<organism evidence="8 9">
    <name type="scientific">Malassezia pachydermatis</name>
    <dbReference type="NCBI Taxonomy" id="77020"/>
    <lineage>
        <taxon>Eukaryota</taxon>
        <taxon>Fungi</taxon>
        <taxon>Dikarya</taxon>
        <taxon>Basidiomycota</taxon>
        <taxon>Ustilaginomycotina</taxon>
        <taxon>Malasseziomycetes</taxon>
        <taxon>Malasseziales</taxon>
        <taxon>Malasseziaceae</taxon>
        <taxon>Malassezia</taxon>
    </lineage>
</organism>
<dbReference type="EMBL" id="LGAV01000003">
    <property type="protein sequence ID" value="KOS14892.1"/>
    <property type="molecule type" value="Genomic_DNA"/>
</dbReference>
<name>A0A0M9VPW5_9BASI</name>
<dbReference type="Pfam" id="PF06398">
    <property type="entry name" value="Pex24p"/>
    <property type="match status" value="1"/>
</dbReference>
<evidence type="ECO:0000256" key="3">
    <source>
        <dbReference type="ARBA" id="ARBA00022989"/>
    </source>
</evidence>
<evidence type="ECO:0000313" key="9">
    <source>
        <dbReference type="Proteomes" id="UP000037751"/>
    </source>
</evidence>
<evidence type="ECO:0000256" key="5">
    <source>
        <dbReference type="SAM" id="MobiDB-lite"/>
    </source>
</evidence>
<dbReference type="VEuPathDB" id="FungiDB:Malapachy_1059"/>
<keyword evidence="9" id="KW-1185">Reference proteome</keyword>
<keyword evidence="3 6" id="KW-1133">Transmembrane helix</keyword>
<dbReference type="Proteomes" id="UP000037751">
    <property type="component" value="Unassembled WGS sequence"/>
</dbReference>
<dbReference type="GO" id="GO:0005778">
    <property type="term" value="C:peroxisomal membrane"/>
    <property type="evidence" value="ECO:0007669"/>
    <property type="project" value="UniProtKB-ARBA"/>
</dbReference>
<dbReference type="AlphaFoldDB" id="A0A0M9VPW5"/>
<feature type="domain" description="TECPR1-like DysF" evidence="7">
    <location>
        <begin position="83"/>
        <end position="436"/>
    </location>
</feature>
<dbReference type="STRING" id="77020.A0A0M9VPW5"/>
<dbReference type="OrthoDB" id="74314at2759"/>
<dbReference type="InterPro" id="IPR010482">
    <property type="entry name" value="TECPR1-like_DysF"/>
</dbReference>
<evidence type="ECO:0000256" key="6">
    <source>
        <dbReference type="SAM" id="Phobius"/>
    </source>
</evidence>
<evidence type="ECO:0000256" key="4">
    <source>
        <dbReference type="ARBA" id="ARBA00023136"/>
    </source>
</evidence>
<accession>A0A0M9VPW5</accession>
<proteinExistence type="predicted"/>
<sequence>MSAQPEPVTEANLAKLNSESLLEGSGDHPPSSATVASPARSARSTLSFSQRTMESVNTMLIRSMVAVNGEPARLPTEKRKAPLSVATTAINFRGFVQKSGPVFVFQDAVEATLMWDDWLWTTMWMALWAVVSLHPRLFICVPPAIALTIMCNTFFIRFPITQEERDMSPGDALRASLRQGDILSEEPRAEPIEPRPVVEGELKYLLHMRDIQNMMRLIIDGYDHISPVVKFLNWSDVTRTLRIFQAAIVALVSLYFIAPYIPWRLTVFLGGELMLVHHHPWLKPALEAMTKQADPKPSTYKKTQRKHRLKQRVLDMLDEDRLPESVWQRGWKDMVLFENQRLQPGIRGGVEERRWNASNLKKDERRPWTRGSDGWSPSDEAATPGLHADQVPFALEEGYEWVEGDTWRIDWGGAWSSVGVDDQGYVYTDNSWSRPSPYAYGIDPKAPKRPIGAYKEEDDEHTIDEDEPGCQQRALTRRRRWLRRAVRIADAA</sequence>
<evidence type="ECO:0000259" key="7">
    <source>
        <dbReference type="Pfam" id="PF06398"/>
    </source>
</evidence>
<reference evidence="8 9" key="1">
    <citation type="submission" date="2015-07" db="EMBL/GenBank/DDBJ databases">
        <title>Draft Genome Sequence of Malassezia furfur CBS1878 and Malassezia pachydermatis CBS1879.</title>
        <authorList>
            <person name="Triana S."/>
            <person name="Ohm R."/>
            <person name="Gonzalez A."/>
            <person name="DeCock H."/>
            <person name="Restrepo S."/>
            <person name="Celis A."/>
        </authorList>
    </citation>
    <scope>NUCLEOTIDE SEQUENCE [LARGE SCALE GENOMIC DNA]</scope>
    <source>
        <strain evidence="8 9">CBS 1879</strain>
    </source>
</reference>
<feature type="transmembrane region" description="Helical" evidence="6">
    <location>
        <begin position="243"/>
        <end position="263"/>
    </location>
</feature>
<dbReference type="PANTHER" id="PTHR28304:SF2">
    <property type="entry name" value="PEROXISOMAL MEMBRANE PROTEIN PEX29"/>
    <property type="match status" value="1"/>
</dbReference>
<dbReference type="PANTHER" id="PTHR28304">
    <property type="entry name" value="PEROXISOMAL MEMBRANE PROTEIN PEX29"/>
    <property type="match status" value="1"/>
</dbReference>
<dbReference type="GeneID" id="28727445"/>
<dbReference type="RefSeq" id="XP_017992524.1">
    <property type="nucleotide sequence ID" value="XM_018135570.1"/>
</dbReference>
<evidence type="ECO:0000313" key="8">
    <source>
        <dbReference type="EMBL" id="KOS14892.1"/>
    </source>
</evidence>
<comment type="subcellular location">
    <subcellularLocation>
        <location evidence="1">Membrane</location>
        <topology evidence="1">Multi-pass membrane protein</topology>
    </subcellularLocation>
</comment>
<feature type="region of interest" description="Disordered" evidence="5">
    <location>
        <begin position="1"/>
        <end position="43"/>
    </location>
</feature>
<gene>
    <name evidence="8" type="ORF">Malapachy_1059</name>
</gene>
<keyword evidence="4 6" id="KW-0472">Membrane</keyword>